<dbReference type="PANTHER" id="PTHR11552">
    <property type="entry name" value="GLUCOSE-METHANOL-CHOLINE GMC OXIDOREDUCTASE"/>
    <property type="match status" value="1"/>
</dbReference>
<dbReference type="GO" id="GO:0050660">
    <property type="term" value="F:flavin adenine dinucleotide binding"/>
    <property type="evidence" value="ECO:0007669"/>
    <property type="project" value="InterPro"/>
</dbReference>
<accession>A0A2V1DT82</accession>
<dbReference type="Pfam" id="PF00732">
    <property type="entry name" value="GMC_oxred_N"/>
    <property type="match status" value="1"/>
</dbReference>
<dbReference type="InterPro" id="IPR007867">
    <property type="entry name" value="GMC_OxRtase_C"/>
</dbReference>
<dbReference type="Gene3D" id="3.50.50.60">
    <property type="entry name" value="FAD/NAD(P)-binding domain"/>
    <property type="match status" value="1"/>
</dbReference>
<evidence type="ECO:0000313" key="5">
    <source>
        <dbReference type="Proteomes" id="UP000244855"/>
    </source>
</evidence>
<proteinExistence type="inferred from homology"/>
<evidence type="ECO:0000259" key="3">
    <source>
        <dbReference type="PROSITE" id="PS00624"/>
    </source>
</evidence>
<organism evidence="4 5">
    <name type="scientific">Periconia macrospinosa</name>
    <dbReference type="NCBI Taxonomy" id="97972"/>
    <lineage>
        <taxon>Eukaryota</taxon>
        <taxon>Fungi</taxon>
        <taxon>Dikarya</taxon>
        <taxon>Ascomycota</taxon>
        <taxon>Pezizomycotina</taxon>
        <taxon>Dothideomycetes</taxon>
        <taxon>Pleosporomycetidae</taxon>
        <taxon>Pleosporales</taxon>
        <taxon>Massarineae</taxon>
        <taxon>Periconiaceae</taxon>
        <taxon>Periconia</taxon>
    </lineage>
</organism>
<feature type="signal peptide" evidence="2">
    <location>
        <begin position="1"/>
        <end position="18"/>
    </location>
</feature>
<dbReference type="Gene3D" id="3.30.560.10">
    <property type="entry name" value="Glucose Oxidase, domain 3"/>
    <property type="match status" value="1"/>
</dbReference>
<dbReference type="PANTHER" id="PTHR11552:SF213">
    <property type="entry name" value="DEHYDROGENASE, PUTATIVE-RELATED"/>
    <property type="match status" value="1"/>
</dbReference>
<dbReference type="SUPFAM" id="SSF54373">
    <property type="entry name" value="FAD-linked reductases, C-terminal domain"/>
    <property type="match status" value="1"/>
</dbReference>
<keyword evidence="2" id="KW-0732">Signal</keyword>
<dbReference type="PROSITE" id="PS00624">
    <property type="entry name" value="GMC_OXRED_2"/>
    <property type="match status" value="1"/>
</dbReference>
<protein>
    <submittedName>
        <fullName evidence="4">GMC oxidoreductase</fullName>
    </submittedName>
</protein>
<dbReference type="Pfam" id="PF05199">
    <property type="entry name" value="GMC_oxred_C"/>
    <property type="match status" value="1"/>
</dbReference>
<keyword evidence="5" id="KW-1185">Reference proteome</keyword>
<dbReference type="InterPro" id="IPR012132">
    <property type="entry name" value="GMC_OxRdtase"/>
</dbReference>
<reference evidence="4 5" key="1">
    <citation type="journal article" date="2018" name="Sci. Rep.">
        <title>Comparative genomics provides insights into the lifestyle and reveals functional heterogeneity of dark septate endophytic fungi.</title>
        <authorList>
            <person name="Knapp D.G."/>
            <person name="Nemeth J.B."/>
            <person name="Barry K."/>
            <person name="Hainaut M."/>
            <person name="Henrissat B."/>
            <person name="Johnson J."/>
            <person name="Kuo A."/>
            <person name="Lim J.H.P."/>
            <person name="Lipzen A."/>
            <person name="Nolan M."/>
            <person name="Ohm R.A."/>
            <person name="Tamas L."/>
            <person name="Grigoriev I.V."/>
            <person name="Spatafora J.W."/>
            <person name="Nagy L.G."/>
            <person name="Kovacs G.M."/>
        </authorList>
    </citation>
    <scope>NUCLEOTIDE SEQUENCE [LARGE SCALE GENOMIC DNA]</scope>
    <source>
        <strain evidence="4 5">DSE2036</strain>
    </source>
</reference>
<dbReference type="InterPro" id="IPR036188">
    <property type="entry name" value="FAD/NAD-bd_sf"/>
</dbReference>
<gene>
    <name evidence="4" type="ORF">DM02DRAFT_592906</name>
</gene>
<dbReference type="AlphaFoldDB" id="A0A2V1DT82"/>
<dbReference type="GO" id="GO:0016614">
    <property type="term" value="F:oxidoreductase activity, acting on CH-OH group of donors"/>
    <property type="evidence" value="ECO:0007669"/>
    <property type="project" value="InterPro"/>
</dbReference>
<dbReference type="OrthoDB" id="269227at2759"/>
<dbReference type="STRING" id="97972.A0A2V1DT82"/>
<comment type="similarity">
    <text evidence="1">Belongs to the GMC oxidoreductase family.</text>
</comment>
<evidence type="ECO:0000313" key="4">
    <source>
        <dbReference type="EMBL" id="PVI00425.1"/>
    </source>
</evidence>
<dbReference type="InterPro" id="IPR000172">
    <property type="entry name" value="GMC_OxRdtase_N"/>
</dbReference>
<feature type="chain" id="PRO_5016167685" evidence="2">
    <location>
        <begin position="19"/>
        <end position="646"/>
    </location>
</feature>
<evidence type="ECO:0000256" key="2">
    <source>
        <dbReference type="SAM" id="SignalP"/>
    </source>
</evidence>
<dbReference type="Proteomes" id="UP000244855">
    <property type="component" value="Unassembled WGS sequence"/>
</dbReference>
<sequence>MYSLLFGAAALLFSDALAQSNEYEYVIIGSGAGGGPLAANLARAGHSVYLIEAGENRGDDLLQRVPSFANEGSEEPRATWSFFVSHYENETQAYRDTKYTWRTPEQDYYVGLDPPEGSEPLGIYYPRGASLGGSSMVNAMNFALPPDRDWDAIADLTGDETWRATSMRTYYERLEHSNYIASNGTGSQGHGFDGYIHSNHNDVELLRGQPGFLEIIRTLYNSVGHFPNSTDEIFQLMQRDMNRLDDTRYEANDLFNIPIHYDAQHRRSSAQSYLMDTVNQYNADGTHRYPLTINTNSLATRIIFENSTTGGKPRAVGVEYLHGQALYRADQRHNGLQRGTPGNVTATREVIVSGGAFNTPQILKLSGVGPADELTQHGISVVVDLPAVGTNLQDNYEGGVHVEAARPFESVFMNCTWRAPGDPCLRQWEADGSGAYGIGAAPVSALYRTSVAETPDADLFLFGAAGALFEGFFPGYGTNYTPPETFFWSVVKMQMRNTAGTVKLRSADPQDTPEIAFNFFAEGREKDLQSLVEGVQWTLDAFESIGAPYGPYRVVKPVPGVDMGQSIMDDTFSHHASSTCAIGVNQTTSCVDSQFRVHGVDGLRVVDASVFPSVPGAFPVLPTFMISEKAFAVILEGLALNATARV</sequence>
<name>A0A2V1DT82_9PLEO</name>
<dbReference type="SUPFAM" id="SSF51905">
    <property type="entry name" value="FAD/NAD(P)-binding domain"/>
    <property type="match status" value="1"/>
</dbReference>
<evidence type="ECO:0000256" key="1">
    <source>
        <dbReference type="ARBA" id="ARBA00010790"/>
    </source>
</evidence>
<dbReference type="PIRSF" id="PIRSF000137">
    <property type="entry name" value="Alcohol_oxidase"/>
    <property type="match status" value="1"/>
</dbReference>
<dbReference type="EMBL" id="KZ805374">
    <property type="protein sequence ID" value="PVI00425.1"/>
    <property type="molecule type" value="Genomic_DNA"/>
</dbReference>
<feature type="domain" description="Glucose-methanol-choline oxidoreductase N-terminal" evidence="3">
    <location>
        <begin position="355"/>
        <end position="369"/>
    </location>
</feature>